<dbReference type="Proteomes" id="UP000253772">
    <property type="component" value="Chromosome c1"/>
</dbReference>
<dbReference type="PRINTS" id="PR00455">
    <property type="entry name" value="HTHTETR"/>
</dbReference>
<evidence type="ECO:0000313" key="6">
    <source>
        <dbReference type="Proteomes" id="UP000253772"/>
    </source>
</evidence>
<evidence type="ECO:0000256" key="4">
    <source>
        <dbReference type="ARBA" id="ARBA00023163"/>
    </source>
</evidence>
<evidence type="ECO:0000256" key="3">
    <source>
        <dbReference type="ARBA" id="ARBA00023125"/>
    </source>
</evidence>
<sequence length="198" mass="20890">MPRVSKAETEKNRIAIEQASSQLFREQGFHGISVADLMGAAGLTHGGFYGHFESKDALAAIACARAFEESNARWRKRVEEAPDKATALSALIDGYLSTRNRNAPGSGCPAAALANDVAREGDDKPVRATYHEGLEKLLDVLASIQPGGNAAANRTNAIAEMATLVGALVLSRATQGTPLSNEVLAAARGYLLARVSKE</sequence>
<dbReference type="OrthoDB" id="9798857at2"/>
<reference evidence="5 6" key="1">
    <citation type="submission" date="2019-03" db="EMBL/GenBank/DDBJ databases">
        <title>Comparative insights into the high quality Complete genome sequence of highly metal resistant Cupriavidus metallidurans strain BS1 isolated from a gold-copper mine.</title>
        <authorList>
            <person name="Mazhar H.S."/>
            <person name="Rensing C."/>
        </authorList>
    </citation>
    <scope>NUCLEOTIDE SEQUENCE [LARGE SCALE GENOMIC DNA]</scope>
    <source>
        <strain evidence="5 6">BS1</strain>
    </source>
</reference>
<dbReference type="Pfam" id="PF00440">
    <property type="entry name" value="TetR_N"/>
    <property type="match status" value="1"/>
</dbReference>
<protein>
    <submittedName>
        <fullName evidence="5">TetR/AcrR family transcriptional regulator</fullName>
    </submittedName>
</protein>
<dbReference type="InterPro" id="IPR036271">
    <property type="entry name" value="Tet_transcr_reg_TetR-rel_C_sf"/>
</dbReference>
<evidence type="ECO:0000313" key="5">
    <source>
        <dbReference type="EMBL" id="QBP11562.1"/>
    </source>
</evidence>
<evidence type="ECO:0000256" key="2">
    <source>
        <dbReference type="ARBA" id="ARBA00023015"/>
    </source>
</evidence>
<accession>A0A2L0XBR2</accession>
<organism evidence="5 6">
    <name type="scientific">Cupriavidus metallidurans</name>
    <dbReference type="NCBI Taxonomy" id="119219"/>
    <lineage>
        <taxon>Bacteria</taxon>
        <taxon>Pseudomonadati</taxon>
        <taxon>Pseudomonadota</taxon>
        <taxon>Betaproteobacteria</taxon>
        <taxon>Burkholderiales</taxon>
        <taxon>Burkholderiaceae</taxon>
        <taxon>Cupriavidus</taxon>
    </lineage>
</organism>
<dbReference type="PANTHER" id="PTHR47506:SF7">
    <property type="entry name" value="TRANSCRIPTIONAL REGULATORY PROTEIN"/>
    <property type="match status" value="1"/>
</dbReference>
<dbReference type="EMBL" id="CP037900">
    <property type="protein sequence ID" value="QBP11562.1"/>
    <property type="molecule type" value="Genomic_DNA"/>
</dbReference>
<dbReference type="AlphaFoldDB" id="A0A2L0XBR2"/>
<dbReference type="InterPro" id="IPR023772">
    <property type="entry name" value="DNA-bd_HTH_TetR-type_CS"/>
</dbReference>
<keyword evidence="4" id="KW-0804">Transcription</keyword>
<proteinExistence type="predicted"/>
<dbReference type="PANTHER" id="PTHR47506">
    <property type="entry name" value="TRANSCRIPTIONAL REGULATORY PROTEIN"/>
    <property type="match status" value="1"/>
</dbReference>
<dbReference type="Gene3D" id="1.10.10.60">
    <property type="entry name" value="Homeodomain-like"/>
    <property type="match status" value="1"/>
</dbReference>
<keyword evidence="1" id="KW-0678">Repressor</keyword>
<keyword evidence="3" id="KW-0238">DNA-binding</keyword>
<dbReference type="SUPFAM" id="SSF48498">
    <property type="entry name" value="Tetracyclin repressor-like, C-terminal domain"/>
    <property type="match status" value="1"/>
</dbReference>
<dbReference type="PROSITE" id="PS01081">
    <property type="entry name" value="HTH_TETR_1"/>
    <property type="match status" value="1"/>
</dbReference>
<name>A0A2L0XBR2_9BURK</name>
<dbReference type="RefSeq" id="WP_017511651.1">
    <property type="nucleotide sequence ID" value="NZ_CP026544.1"/>
</dbReference>
<dbReference type="SUPFAM" id="SSF46689">
    <property type="entry name" value="Homeodomain-like"/>
    <property type="match status" value="1"/>
</dbReference>
<dbReference type="InterPro" id="IPR009057">
    <property type="entry name" value="Homeodomain-like_sf"/>
</dbReference>
<dbReference type="GO" id="GO:0003677">
    <property type="term" value="F:DNA binding"/>
    <property type="evidence" value="ECO:0007669"/>
    <property type="project" value="UniProtKB-UniRule"/>
</dbReference>
<gene>
    <name evidence="5" type="ORF">DDF84_018295</name>
</gene>
<dbReference type="PROSITE" id="PS50977">
    <property type="entry name" value="HTH_TETR_2"/>
    <property type="match status" value="1"/>
</dbReference>
<dbReference type="Gene3D" id="1.10.357.10">
    <property type="entry name" value="Tetracycline Repressor, domain 2"/>
    <property type="match status" value="1"/>
</dbReference>
<dbReference type="InterPro" id="IPR001647">
    <property type="entry name" value="HTH_TetR"/>
</dbReference>
<evidence type="ECO:0000256" key="1">
    <source>
        <dbReference type="ARBA" id="ARBA00022491"/>
    </source>
</evidence>
<keyword evidence="2" id="KW-0805">Transcription regulation</keyword>